<sequence precursor="true">MGDRQPQRLRRHCRRRDGACRTDGYLRWILRVPLVITALVGGSLSFAQAMAADARPPDAVAPRQLQLDHGQRWPADPALREGMRRIRAVALWMQQAQAEGSLSARQSRAATASIEDSVAAIVDHPPRGGGMDVNLRLLLGRVLAADGLPQLLDSLELYPRYFDDPGWQPLTANPAADRGSPDQASTQATPP</sequence>
<dbReference type="STRING" id="666685.R2APBS1_2796"/>
<dbReference type="HOGENOM" id="CLU_1420456_0_0_6"/>
<feature type="region of interest" description="Disordered" evidence="1">
    <location>
        <begin position="166"/>
        <end position="191"/>
    </location>
</feature>
<gene>
    <name evidence="3" type="ORF">R2APBS1_2796</name>
</gene>
<keyword evidence="4" id="KW-1185">Reference proteome</keyword>
<dbReference type="AlphaFoldDB" id="I4WYP0"/>
<evidence type="ECO:0000313" key="3">
    <source>
        <dbReference type="EMBL" id="AGG89874.1"/>
    </source>
</evidence>
<reference evidence="3 4" key="1">
    <citation type="submission" date="2012-04" db="EMBL/GenBank/DDBJ databases">
        <title>Complete genome of Rhodanobacter sp. 2APBS1.</title>
        <authorList>
            <consortium name="US DOE Joint Genome Institute"/>
            <person name="Huntemann M."/>
            <person name="Wei C.-L."/>
            <person name="Han J."/>
            <person name="Detter J.C."/>
            <person name="Han C."/>
            <person name="Tapia R."/>
            <person name="Munk A.C.C."/>
            <person name="Chen A."/>
            <person name="Krypides N."/>
            <person name="Mavromatis K."/>
            <person name="Markowitz V."/>
            <person name="Szeto E."/>
            <person name="Ivanova N."/>
            <person name="Mikhailova N."/>
            <person name="Ovchinnikova G."/>
            <person name="Pagani I."/>
            <person name="Pati A."/>
            <person name="Goodwin L."/>
            <person name="Peters L."/>
            <person name="Pitluck S."/>
            <person name="Woyke T."/>
            <person name="Prakash O."/>
            <person name="Elkins J."/>
            <person name="Brown S."/>
            <person name="Palumbo A."/>
            <person name="Hemme C."/>
            <person name="Zhou J."/>
            <person name="Watson D."/>
            <person name="Jardine P."/>
            <person name="Kostka J."/>
            <person name="Green S."/>
        </authorList>
    </citation>
    <scope>NUCLEOTIDE SEQUENCE [LARGE SCALE GENOMIC DNA]</scope>
    <source>
        <strain evidence="3 4">2APBS1</strain>
    </source>
</reference>
<organism evidence="3 4">
    <name type="scientific">Rhodanobacter denitrificans</name>
    <dbReference type="NCBI Taxonomy" id="666685"/>
    <lineage>
        <taxon>Bacteria</taxon>
        <taxon>Pseudomonadati</taxon>
        <taxon>Pseudomonadota</taxon>
        <taxon>Gammaproteobacteria</taxon>
        <taxon>Lysobacterales</taxon>
        <taxon>Rhodanobacteraceae</taxon>
        <taxon>Rhodanobacter</taxon>
    </lineage>
</organism>
<evidence type="ECO:0000313" key="4">
    <source>
        <dbReference type="Proteomes" id="UP000011859"/>
    </source>
</evidence>
<keyword evidence="2" id="KW-0812">Transmembrane</keyword>
<accession>M4NG50</accession>
<dbReference type="PATRIC" id="fig|666685.9.peg.356"/>
<feature type="compositionally biased region" description="Polar residues" evidence="1">
    <location>
        <begin position="182"/>
        <end position="191"/>
    </location>
</feature>
<dbReference type="Proteomes" id="UP000011859">
    <property type="component" value="Chromosome"/>
</dbReference>
<protein>
    <submittedName>
        <fullName evidence="3">Uncharacterized protein</fullName>
    </submittedName>
</protein>
<keyword evidence="2" id="KW-0472">Membrane</keyword>
<dbReference type="KEGG" id="rhd:R2APBS1_2796"/>
<evidence type="ECO:0000256" key="1">
    <source>
        <dbReference type="SAM" id="MobiDB-lite"/>
    </source>
</evidence>
<proteinExistence type="predicted"/>
<keyword evidence="2" id="KW-1133">Transmembrane helix</keyword>
<evidence type="ECO:0000256" key="2">
    <source>
        <dbReference type="SAM" id="Phobius"/>
    </source>
</evidence>
<dbReference type="RefSeq" id="WP_007507617.1">
    <property type="nucleotide sequence ID" value="NZ_AJXV01000003.1"/>
</dbReference>
<feature type="transmembrane region" description="Helical" evidence="2">
    <location>
        <begin position="25"/>
        <end position="47"/>
    </location>
</feature>
<dbReference type="OrthoDB" id="6933865at2"/>
<name>I4WYP0_9GAMM</name>
<dbReference type="EMBL" id="CP003470">
    <property type="protein sequence ID" value="AGG89874.1"/>
    <property type="molecule type" value="Genomic_DNA"/>
</dbReference>
<accession>I4WYP0</accession>